<evidence type="ECO:0000259" key="8">
    <source>
        <dbReference type="PROSITE" id="PS50011"/>
    </source>
</evidence>
<evidence type="ECO:0000259" key="7">
    <source>
        <dbReference type="PROSITE" id="PS50006"/>
    </source>
</evidence>
<reference evidence="9 10" key="1">
    <citation type="journal article" date="2024" name="Microbiol. Resour. Announc.">
        <title>Genome annotations for the ascomycete fungi Trichoderma harzianum, Trichoderma aggressivum, and Purpureocillium lilacinum.</title>
        <authorList>
            <person name="Beijen E.P.W."/>
            <person name="Ohm R.A."/>
        </authorList>
    </citation>
    <scope>NUCLEOTIDE SEQUENCE [LARGE SCALE GENOMIC DNA]</scope>
    <source>
        <strain evidence="9 10">CBS 150709</strain>
    </source>
</reference>
<dbReference type="Gene3D" id="2.60.200.20">
    <property type="match status" value="1"/>
</dbReference>
<keyword evidence="5" id="KW-0723">Serine/threonine-protein kinase</keyword>
<dbReference type="PROSITE" id="PS50006">
    <property type="entry name" value="FHA_DOMAIN"/>
    <property type="match status" value="1"/>
</dbReference>
<feature type="domain" description="FHA" evidence="7">
    <location>
        <begin position="96"/>
        <end position="142"/>
    </location>
</feature>
<evidence type="ECO:0000256" key="5">
    <source>
        <dbReference type="RuleBase" id="RU000304"/>
    </source>
</evidence>
<name>A0ABR0BDU4_PURLI</name>
<dbReference type="SUPFAM" id="SSF56112">
    <property type="entry name" value="Protein kinase-like (PK-like)"/>
    <property type="match status" value="1"/>
</dbReference>
<proteinExistence type="inferred from homology"/>
<dbReference type="CDD" id="cd00060">
    <property type="entry name" value="FHA"/>
    <property type="match status" value="1"/>
</dbReference>
<dbReference type="SUPFAM" id="SSF49879">
    <property type="entry name" value="SMAD/FHA domain"/>
    <property type="match status" value="1"/>
</dbReference>
<dbReference type="InterPro" id="IPR000719">
    <property type="entry name" value="Prot_kinase_dom"/>
</dbReference>
<gene>
    <name evidence="9" type="ORF">Purlil1_13626</name>
</gene>
<evidence type="ECO:0000256" key="1">
    <source>
        <dbReference type="ARBA" id="ARBA00005575"/>
    </source>
</evidence>
<dbReference type="SMART" id="SM00220">
    <property type="entry name" value="S_TKc"/>
    <property type="match status" value="1"/>
</dbReference>
<keyword evidence="2 4" id="KW-0547">Nucleotide-binding</keyword>
<dbReference type="InterPro" id="IPR011009">
    <property type="entry name" value="Kinase-like_dom_sf"/>
</dbReference>
<dbReference type="PROSITE" id="PS00108">
    <property type="entry name" value="PROTEIN_KINASE_ST"/>
    <property type="match status" value="1"/>
</dbReference>
<dbReference type="Proteomes" id="UP001287286">
    <property type="component" value="Unassembled WGS sequence"/>
</dbReference>
<sequence>MKHGNCLASTKTTDDMEDSDLIARVYPVWHENQYALDAIRTSPLYIGPVPRQVKDQAQHRRHTRQSTEPPEHVAPEDDRSCIELRFSKIPRSRYGIIFGRSPKCEVVIPFESSSSRHFSLMFDEENRLIVRDLGSLVGTEVTYDGEGHGERSNFRWIVGGDPTAAEKTDIIIKIYKTVSFQIVAAFQDIKSTDYIEKVHQFRQGTAATEDLIRGLHLPRQPNTRLPTGTHTPGKGELYLQKQLGRGSFGVVTHFWNVSNGSEYALKEPAAKVLRLKQRDTIAWRHVLRDWKREANTMDGLAHPNITRLLGSDFQDHPRLYLEYVHGGSLENYDDFSATECASVLSQCLSALIYLHTRDPPLAHRDIKPDNILVSYRARDSGDFGDSGRIEVKLGDFGLSKDDNLLSICGSHKYLAPESRWIFGPLVSLPTR</sequence>
<evidence type="ECO:0000313" key="10">
    <source>
        <dbReference type="Proteomes" id="UP001287286"/>
    </source>
</evidence>
<feature type="domain" description="Protein kinase" evidence="8">
    <location>
        <begin position="237"/>
        <end position="431"/>
    </location>
</feature>
<dbReference type="Pfam" id="PF00069">
    <property type="entry name" value="Pkinase"/>
    <property type="match status" value="1"/>
</dbReference>
<evidence type="ECO:0000256" key="4">
    <source>
        <dbReference type="PROSITE-ProRule" id="PRU10141"/>
    </source>
</evidence>
<dbReference type="InterPro" id="IPR008271">
    <property type="entry name" value="Ser/Thr_kinase_AS"/>
</dbReference>
<comment type="similarity">
    <text evidence="1">Belongs to the protein kinase superfamily. CAMK Ser/Thr protein kinase family. CHEK2 subfamily.</text>
</comment>
<dbReference type="EMBL" id="JAWRVI010000261">
    <property type="protein sequence ID" value="KAK4069820.1"/>
    <property type="molecule type" value="Genomic_DNA"/>
</dbReference>
<evidence type="ECO:0000256" key="2">
    <source>
        <dbReference type="ARBA" id="ARBA00022741"/>
    </source>
</evidence>
<feature type="binding site" evidence="4">
    <location>
        <position position="266"/>
    </location>
    <ligand>
        <name>ATP</name>
        <dbReference type="ChEBI" id="CHEBI:30616"/>
    </ligand>
</feature>
<dbReference type="InterPro" id="IPR008984">
    <property type="entry name" value="SMAD_FHA_dom_sf"/>
</dbReference>
<evidence type="ECO:0000256" key="6">
    <source>
        <dbReference type="SAM" id="MobiDB-lite"/>
    </source>
</evidence>
<dbReference type="InterPro" id="IPR000253">
    <property type="entry name" value="FHA_dom"/>
</dbReference>
<evidence type="ECO:0000256" key="3">
    <source>
        <dbReference type="ARBA" id="ARBA00022840"/>
    </source>
</evidence>
<dbReference type="PROSITE" id="PS00107">
    <property type="entry name" value="PROTEIN_KINASE_ATP"/>
    <property type="match status" value="1"/>
</dbReference>
<dbReference type="InterPro" id="IPR053235">
    <property type="entry name" value="Ser_Thr_kinase"/>
</dbReference>
<dbReference type="PROSITE" id="PS50011">
    <property type="entry name" value="PROTEIN_KINASE_DOM"/>
    <property type="match status" value="1"/>
</dbReference>
<keyword evidence="5" id="KW-0418">Kinase</keyword>
<comment type="caution">
    <text evidence="9">The sequence shown here is derived from an EMBL/GenBank/DDBJ whole genome shotgun (WGS) entry which is preliminary data.</text>
</comment>
<dbReference type="Pfam" id="PF00498">
    <property type="entry name" value="FHA"/>
    <property type="match status" value="1"/>
</dbReference>
<dbReference type="PANTHER" id="PTHR24361">
    <property type="entry name" value="MITOGEN-ACTIVATED KINASE KINASE KINASE"/>
    <property type="match status" value="1"/>
</dbReference>
<evidence type="ECO:0000313" key="9">
    <source>
        <dbReference type="EMBL" id="KAK4069820.1"/>
    </source>
</evidence>
<organism evidence="9 10">
    <name type="scientific">Purpureocillium lilacinum</name>
    <name type="common">Paecilomyces lilacinus</name>
    <dbReference type="NCBI Taxonomy" id="33203"/>
    <lineage>
        <taxon>Eukaryota</taxon>
        <taxon>Fungi</taxon>
        <taxon>Dikarya</taxon>
        <taxon>Ascomycota</taxon>
        <taxon>Pezizomycotina</taxon>
        <taxon>Sordariomycetes</taxon>
        <taxon>Hypocreomycetidae</taxon>
        <taxon>Hypocreales</taxon>
        <taxon>Ophiocordycipitaceae</taxon>
        <taxon>Purpureocillium</taxon>
    </lineage>
</organism>
<dbReference type="InterPro" id="IPR017441">
    <property type="entry name" value="Protein_kinase_ATP_BS"/>
</dbReference>
<feature type="region of interest" description="Disordered" evidence="6">
    <location>
        <begin position="53"/>
        <end position="76"/>
    </location>
</feature>
<keyword evidence="3 4" id="KW-0067">ATP-binding</keyword>
<keyword evidence="5" id="KW-0808">Transferase</keyword>
<protein>
    <submittedName>
        <fullName evidence="9">Uncharacterized protein</fullName>
    </submittedName>
</protein>
<keyword evidence="10" id="KW-1185">Reference proteome</keyword>
<accession>A0ABR0BDU4</accession>
<dbReference type="Gene3D" id="1.10.510.10">
    <property type="entry name" value="Transferase(Phosphotransferase) domain 1"/>
    <property type="match status" value="1"/>
</dbReference>